<dbReference type="Proteomes" id="UP000216001">
    <property type="component" value="Unassembled WGS sequence"/>
</dbReference>
<dbReference type="RefSeq" id="WP_094963165.1">
    <property type="nucleotide sequence ID" value="NZ_NOWC01000045.1"/>
</dbReference>
<dbReference type="InterPro" id="IPR016177">
    <property type="entry name" value="DNA-bd_dom_sf"/>
</dbReference>
<organism evidence="2 3">
    <name type="scientific">Providencia rettgeri</name>
    <dbReference type="NCBI Taxonomy" id="587"/>
    <lineage>
        <taxon>Bacteria</taxon>
        <taxon>Pseudomonadati</taxon>
        <taxon>Pseudomonadota</taxon>
        <taxon>Gammaproteobacteria</taxon>
        <taxon>Enterobacterales</taxon>
        <taxon>Morganellaceae</taxon>
        <taxon>Providencia</taxon>
    </lineage>
</organism>
<dbReference type="InterPro" id="IPR003615">
    <property type="entry name" value="HNH_nuc"/>
</dbReference>
<dbReference type="EMBL" id="NOWC01000045">
    <property type="protein sequence ID" value="OZS72131.1"/>
    <property type="molecule type" value="Genomic_DNA"/>
</dbReference>
<reference evidence="2 3" key="1">
    <citation type="submission" date="2017-07" db="EMBL/GenBank/DDBJ databases">
        <title>blaIMP-27 on transferable plasmids in Proteus mirabilis and Providencia rettgeri.</title>
        <authorList>
            <person name="Potter R."/>
        </authorList>
    </citation>
    <scope>NUCLEOTIDE SEQUENCE [LARGE SCALE GENOMIC DNA]</scope>
    <source>
        <strain evidence="2 3">PR1</strain>
    </source>
</reference>
<proteinExistence type="predicted"/>
<dbReference type="Pfam" id="PF13392">
    <property type="entry name" value="HNH_3"/>
    <property type="match status" value="1"/>
</dbReference>
<evidence type="ECO:0000259" key="1">
    <source>
        <dbReference type="Pfam" id="PF13392"/>
    </source>
</evidence>
<evidence type="ECO:0000313" key="3">
    <source>
        <dbReference type="Proteomes" id="UP000216001"/>
    </source>
</evidence>
<feature type="domain" description="HNH nuclease" evidence="1">
    <location>
        <begin position="58"/>
        <end position="102"/>
    </location>
</feature>
<comment type="caution">
    <text evidence="2">The sequence shown here is derived from an EMBL/GenBank/DDBJ whole genome shotgun (WGS) entry which is preliminary data.</text>
</comment>
<dbReference type="Gene3D" id="3.90.75.20">
    <property type="match status" value="1"/>
</dbReference>
<gene>
    <name evidence="2" type="ORF">CHI95_23465</name>
</gene>
<dbReference type="SUPFAM" id="SSF54171">
    <property type="entry name" value="DNA-binding domain"/>
    <property type="match status" value="1"/>
</dbReference>
<dbReference type="Gene3D" id="1.20.5.2050">
    <property type="match status" value="1"/>
</dbReference>
<accession>A0A264VLE7</accession>
<protein>
    <recommendedName>
        <fullName evidence="1">HNH nuclease domain-containing protein</fullName>
    </recommendedName>
</protein>
<evidence type="ECO:0000313" key="2">
    <source>
        <dbReference type="EMBL" id="OZS72131.1"/>
    </source>
</evidence>
<sequence>MKILKLPPIEKISKHLSYNPETGLFIWIIGRQGIRAGKQAGKTRSDGYIDIKFESIPYLAHRLAWLLYYKEDPLDKYIDHVNLIRNDNRIKNIRIASAYQNSQNKISPIKCSSGVKGVHWNKNMKKWNVKIMHNGVSNYFGAFSTVEEATQIAIYARNKLHGEFANHDTKD</sequence>
<dbReference type="InterPro" id="IPR044925">
    <property type="entry name" value="His-Me_finger_sf"/>
</dbReference>
<dbReference type="GO" id="GO:0003677">
    <property type="term" value="F:DNA binding"/>
    <property type="evidence" value="ECO:0007669"/>
    <property type="project" value="InterPro"/>
</dbReference>
<dbReference type="SUPFAM" id="SSF54060">
    <property type="entry name" value="His-Me finger endonucleases"/>
    <property type="match status" value="1"/>
</dbReference>
<name>A0A264VLE7_PRORE</name>
<dbReference type="AlphaFoldDB" id="A0A264VLE7"/>